<dbReference type="OrthoDB" id="9777193at2"/>
<proteinExistence type="inferred from homology"/>
<dbReference type="Proteomes" id="UP000063387">
    <property type="component" value="Chromosome"/>
</dbReference>
<dbReference type="RefSeq" id="WP_066449925.1">
    <property type="nucleotide sequence ID" value="NZ_CP014226.1"/>
</dbReference>
<sequence>MTLLNQKYCLIEEAIAAIPDGASIMIGGFGSPGTPFALIDELLDQGQRDLTLIKNDANEPGIGISKLIEAGRVSRLITSHIGLNRVAIEAMNRGELHVAMHPQGLLAEKIRSAGAGHHGFLTDIGQGTEIAAGRREIEMDGRRWGIEPALYADFALVHAERADRYGNLIYRATASNFNPLMAMAADIVIAQAYRVDEPGSLPLEAVHTPCAFVSQVVQVAPATSEQGRRAHVG</sequence>
<comment type="similarity">
    <text evidence="1">Belongs to the 3-oxoacid CoA-transferase subunit A family.</text>
</comment>
<dbReference type="PANTHER" id="PTHR13707">
    <property type="entry name" value="KETOACID-COENZYME A TRANSFERASE"/>
    <property type="match status" value="1"/>
</dbReference>
<keyword evidence="2 3" id="KW-0808">Transferase</keyword>
<dbReference type="STRING" id="507626.LOKO_02616"/>
<reference evidence="3 4" key="1">
    <citation type="journal article" date="2016" name="Genome Announc.">
        <title>Draft Genome Sequence of 'Halomonas chromatireducens' Strain AGD 8-3, a Haloalkaliphilic Chromate- and Selenite-Reducing Gammaproteobacterium.</title>
        <authorList>
            <person name="Sharko F.S."/>
            <person name="Shapovalova A.A."/>
            <person name="Tsygankova S.V."/>
            <person name="Komova A.V."/>
            <person name="Boulygina E.S."/>
            <person name="Teslyuk A.B."/>
            <person name="Gotovtsev P.M."/>
            <person name="Namsaraev Z.B."/>
            <person name="Khijniak T.V."/>
            <person name="Nedoluzhko A.V."/>
            <person name="Vasilov R.G."/>
        </authorList>
    </citation>
    <scope>NUCLEOTIDE SEQUENCE [LARGE SCALE GENOMIC DNA]</scope>
    <source>
        <strain evidence="3 4">AGD 8-3</strain>
    </source>
</reference>
<dbReference type="KEGG" id="hco:LOKO_02616"/>
<keyword evidence="4" id="KW-1185">Reference proteome</keyword>
<evidence type="ECO:0000313" key="4">
    <source>
        <dbReference type="Proteomes" id="UP000063387"/>
    </source>
</evidence>
<dbReference type="InterPro" id="IPR012792">
    <property type="entry name" value="3-oxoacid_CoA-transf_A"/>
</dbReference>
<dbReference type="InterPro" id="IPR004165">
    <property type="entry name" value="CoA_trans_fam_I"/>
</dbReference>
<gene>
    <name evidence="3" type="primary">atoD</name>
    <name evidence="3" type="ORF">LOKO_02616</name>
</gene>
<dbReference type="SUPFAM" id="SSF100950">
    <property type="entry name" value="NagB/RpiA/CoA transferase-like"/>
    <property type="match status" value="1"/>
</dbReference>
<accession>A0A125R0C2</accession>
<dbReference type="NCBIfam" id="TIGR02429">
    <property type="entry name" value="pcaI_scoA_fam"/>
    <property type="match status" value="1"/>
</dbReference>
<dbReference type="GO" id="GO:0008775">
    <property type="term" value="F:acetate CoA-transferase activity"/>
    <property type="evidence" value="ECO:0007669"/>
    <property type="project" value="UniProtKB-EC"/>
</dbReference>
<organism evidence="3 4">
    <name type="scientific">Halomonas chromatireducens</name>
    <dbReference type="NCBI Taxonomy" id="507626"/>
    <lineage>
        <taxon>Bacteria</taxon>
        <taxon>Pseudomonadati</taxon>
        <taxon>Pseudomonadota</taxon>
        <taxon>Gammaproteobacteria</taxon>
        <taxon>Oceanospirillales</taxon>
        <taxon>Halomonadaceae</taxon>
        <taxon>Halomonas</taxon>
    </lineage>
</organism>
<dbReference type="PATRIC" id="fig|507626.3.peg.2619"/>
<dbReference type="PANTHER" id="PTHR13707:SF60">
    <property type="entry name" value="ACETATE COA-TRANSFERASE SUBUNIT ALPHA"/>
    <property type="match status" value="1"/>
</dbReference>
<dbReference type="PROSITE" id="PS01273">
    <property type="entry name" value="COA_TRANSF_1"/>
    <property type="match status" value="1"/>
</dbReference>
<reference evidence="3 4" key="2">
    <citation type="submission" date="2016-02" db="EMBL/GenBank/DDBJ databases">
        <authorList>
            <person name="Wen L."/>
            <person name="He K."/>
            <person name="Yang H."/>
        </authorList>
    </citation>
    <scope>NUCLEOTIDE SEQUENCE [LARGE SCALE GENOMIC DNA]</scope>
    <source>
        <strain evidence="3 4">AGD 8-3</strain>
    </source>
</reference>
<dbReference type="Pfam" id="PF01144">
    <property type="entry name" value="CoA_trans"/>
    <property type="match status" value="1"/>
</dbReference>
<evidence type="ECO:0000313" key="3">
    <source>
        <dbReference type="EMBL" id="AMD01676.1"/>
    </source>
</evidence>
<name>A0A125R0C2_9GAMM</name>
<dbReference type="SMART" id="SM00882">
    <property type="entry name" value="CoA_trans"/>
    <property type="match status" value="1"/>
</dbReference>
<dbReference type="InterPro" id="IPR004163">
    <property type="entry name" value="CoA_transf_BS"/>
</dbReference>
<evidence type="ECO:0000256" key="1">
    <source>
        <dbReference type="ARBA" id="ARBA00005612"/>
    </source>
</evidence>
<dbReference type="Gene3D" id="3.40.1080.10">
    <property type="entry name" value="Glutaconate Coenzyme A-transferase"/>
    <property type="match status" value="1"/>
</dbReference>
<dbReference type="EC" id="2.8.3.8" evidence="3"/>
<dbReference type="InterPro" id="IPR037171">
    <property type="entry name" value="NagB/RpiA_transferase-like"/>
</dbReference>
<dbReference type="AlphaFoldDB" id="A0A125R0C2"/>
<evidence type="ECO:0000256" key="2">
    <source>
        <dbReference type="ARBA" id="ARBA00022679"/>
    </source>
</evidence>
<protein>
    <submittedName>
        <fullName evidence="3">Acetate CoA-transferase subunit alpha</fullName>
        <ecNumber evidence="3">2.8.3.8</ecNumber>
    </submittedName>
</protein>
<dbReference type="EMBL" id="CP014226">
    <property type="protein sequence ID" value="AMD01676.1"/>
    <property type="molecule type" value="Genomic_DNA"/>
</dbReference>